<evidence type="ECO:0000256" key="5">
    <source>
        <dbReference type="ARBA" id="ARBA00022617"/>
    </source>
</evidence>
<keyword evidence="10" id="KW-0408">Iron</keyword>
<dbReference type="SUPFAM" id="SSF81342">
    <property type="entry name" value="Transmembrane di-heme cytochromes"/>
    <property type="match status" value="1"/>
</dbReference>
<name>A0ABR5D0R9_9HYPH</name>
<dbReference type="Pfam" id="PF01292">
    <property type="entry name" value="Ni_hydr_CYTB"/>
    <property type="match status" value="1"/>
</dbReference>
<evidence type="ECO:0000256" key="1">
    <source>
        <dbReference type="ARBA" id="ARBA00001970"/>
    </source>
</evidence>
<dbReference type="PANTHER" id="PTHR30529">
    <property type="entry name" value="CYTOCHROME B561"/>
    <property type="match status" value="1"/>
</dbReference>
<sequence>MMNSLRDDRTAYGSVSRVLHWAMALLFAWQFTGAALHLLAEDTAAAKFFWFFHRDIGFLLFLMVVVRGAWGLFNLSSRPKQSGVLGRAARFGHTILYIVMIAVPGLALIRQIGSGRTFAPFGLKLIEGGGDRVRWMTEIGGLFHSPLAWLLLALVAGHVAMVGVHQLLWRDGTLDRMAGSRDGKDRSAEV</sequence>
<comment type="similarity">
    <text evidence="12">Belongs to the cytochrome b561 family.</text>
</comment>
<dbReference type="PANTHER" id="PTHR30529:SF7">
    <property type="entry name" value="CYTOCHROME B561 BACTERIAL_NI-HYDROGENASE DOMAIN-CONTAINING PROTEIN"/>
    <property type="match status" value="1"/>
</dbReference>
<keyword evidence="7" id="KW-0479">Metal-binding</keyword>
<evidence type="ECO:0000256" key="9">
    <source>
        <dbReference type="ARBA" id="ARBA00022989"/>
    </source>
</evidence>
<dbReference type="RefSeq" id="WP_045023619.1">
    <property type="nucleotide sequence ID" value="NZ_CP166108.1"/>
</dbReference>
<evidence type="ECO:0000256" key="4">
    <source>
        <dbReference type="ARBA" id="ARBA00022475"/>
    </source>
</evidence>
<dbReference type="InterPro" id="IPR011577">
    <property type="entry name" value="Cyt_b561_bac/Ni-Hgenase"/>
</dbReference>
<keyword evidence="11 13" id="KW-0472">Membrane</keyword>
<keyword evidence="5" id="KW-0349">Heme</keyword>
<evidence type="ECO:0000256" key="12">
    <source>
        <dbReference type="ARBA" id="ARBA00037975"/>
    </source>
</evidence>
<evidence type="ECO:0000313" key="16">
    <source>
        <dbReference type="Proteomes" id="UP000032564"/>
    </source>
</evidence>
<keyword evidence="16" id="KW-1185">Reference proteome</keyword>
<protein>
    <recommendedName>
        <fullName evidence="14">Cytochrome b561 bacterial/Ni-hydrogenase domain-containing protein</fullName>
    </recommendedName>
</protein>
<organism evidence="15 16">
    <name type="scientific">Agrobacterium arsenijevicii</name>
    <dbReference type="NCBI Taxonomy" id="1585697"/>
    <lineage>
        <taxon>Bacteria</taxon>
        <taxon>Pseudomonadati</taxon>
        <taxon>Pseudomonadota</taxon>
        <taxon>Alphaproteobacteria</taxon>
        <taxon>Hyphomicrobiales</taxon>
        <taxon>Rhizobiaceae</taxon>
        <taxon>Rhizobium/Agrobacterium group</taxon>
        <taxon>Agrobacterium</taxon>
    </lineage>
</organism>
<accession>A0ABR5D0R9</accession>
<keyword evidence="4" id="KW-1003">Cell membrane</keyword>
<evidence type="ECO:0000256" key="3">
    <source>
        <dbReference type="ARBA" id="ARBA00022448"/>
    </source>
</evidence>
<evidence type="ECO:0000259" key="14">
    <source>
        <dbReference type="Pfam" id="PF01292"/>
    </source>
</evidence>
<keyword evidence="9 13" id="KW-1133">Transmembrane helix</keyword>
<proteinExistence type="inferred from homology"/>
<evidence type="ECO:0000256" key="2">
    <source>
        <dbReference type="ARBA" id="ARBA00004651"/>
    </source>
</evidence>
<feature type="domain" description="Cytochrome b561 bacterial/Ni-hydrogenase" evidence="14">
    <location>
        <begin position="12"/>
        <end position="178"/>
    </location>
</feature>
<keyword evidence="6 13" id="KW-0812">Transmembrane</keyword>
<feature type="transmembrane region" description="Helical" evidence="13">
    <location>
        <begin position="52"/>
        <end position="73"/>
    </location>
</feature>
<reference evidence="15 16" key="1">
    <citation type="submission" date="2014-12" db="EMBL/GenBank/DDBJ databases">
        <authorList>
            <person name="Kuzmanovic N."/>
            <person name="Pulawska J."/>
            <person name="Obradovic A."/>
        </authorList>
    </citation>
    <scope>NUCLEOTIDE SEQUENCE [LARGE SCALE GENOMIC DNA]</scope>
    <source>
        <strain evidence="15 16">KFB 330</strain>
    </source>
</reference>
<feature type="transmembrane region" description="Helical" evidence="13">
    <location>
        <begin position="94"/>
        <end position="113"/>
    </location>
</feature>
<dbReference type="InterPro" id="IPR052168">
    <property type="entry name" value="Cytochrome_b561_oxidase"/>
</dbReference>
<evidence type="ECO:0000256" key="7">
    <source>
        <dbReference type="ARBA" id="ARBA00022723"/>
    </source>
</evidence>
<keyword evidence="3" id="KW-0813">Transport</keyword>
<gene>
    <name evidence="15" type="ORF">RP75_25345</name>
</gene>
<evidence type="ECO:0000256" key="11">
    <source>
        <dbReference type="ARBA" id="ARBA00023136"/>
    </source>
</evidence>
<evidence type="ECO:0000256" key="13">
    <source>
        <dbReference type="SAM" id="Phobius"/>
    </source>
</evidence>
<evidence type="ECO:0000256" key="10">
    <source>
        <dbReference type="ARBA" id="ARBA00023004"/>
    </source>
</evidence>
<dbReference type="Proteomes" id="UP000032564">
    <property type="component" value="Unassembled WGS sequence"/>
</dbReference>
<evidence type="ECO:0000256" key="6">
    <source>
        <dbReference type="ARBA" id="ARBA00022692"/>
    </source>
</evidence>
<dbReference type="EMBL" id="JWIT01000030">
    <property type="protein sequence ID" value="KJF70611.1"/>
    <property type="molecule type" value="Genomic_DNA"/>
</dbReference>
<comment type="caution">
    <text evidence="15">The sequence shown here is derived from an EMBL/GenBank/DDBJ whole genome shotgun (WGS) entry which is preliminary data.</text>
</comment>
<dbReference type="InterPro" id="IPR016174">
    <property type="entry name" value="Di-haem_cyt_TM"/>
</dbReference>
<feature type="transmembrane region" description="Helical" evidence="13">
    <location>
        <begin position="147"/>
        <end position="168"/>
    </location>
</feature>
<feature type="transmembrane region" description="Helical" evidence="13">
    <location>
        <begin position="21"/>
        <end position="40"/>
    </location>
</feature>
<keyword evidence="8" id="KW-0249">Electron transport</keyword>
<evidence type="ECO:0000256" key="8">
    <source>
        <dbReference type="ARBA" id="ARBA00022982"/>
    </source>
</evidence>
<comment type="cofactor">
    <cofactor evidence="1">
        <name>heme b</name>
        <dbReference type="ChEBI" id="CHEBI:60344"/>
    </cofactor>
</comment>
<evidence type="ECO:0000313" key="15">
    <source>
        <dbReference type="EMBL" id="KJF70611.1"/>
    </source>
</evidence>
<comment type="subcellular location">
    <subcellularLocation>
        <location evidence="2">Cell membrane</location>
        <topology evidence="2">Multi-pass membrane protein</topology>
    </subcellularLocation>
</comment>